<dbReference type="RefSeq" id="WP_012822982.1">
    <property type="nucleotide sequence ID" value="NC_013422.1"/>
</dbReference>
<proteinExistence type="predicted"/>
<sequence>MRSTAKFLLALLVALAFVVSLISFGWWLVFAYNIVTGHTAIEFGTKFAPQMLEQASQQKILFTQMREYFVLIGGAIGWGAFFALPNFSNRPFRALPKLLLISCVIGITAALVMPASVIFKVTPILTVILIFMRCLLIEDHPKHAMDQKNIET</sequence>
<accession>D0KWE8</accession>
<dbReference type="Proteomes" id="UP000009102">
    <property type="component" value="Chromosome"/>
</dbReference>
<dbReference type="AlphaFoldDB" id="D0KWE8"/>
<protein>
    <submittedName>
        <fullName evidence="1">Uncharacterized protein</fullName>
    </submittedName>
</protein>
<organism evidence="1 2">
    <name type="scientific">Halothiobacillus neapolitanus (strain ATCC 23641 / DSM 15147 / CIP 104769 / NCIMB 8539 / c2)</name>
    <name type="common">Thiobacillus neapolitanus</name>
    <dbReference type="NCBI Taxonomy" id="555778"/>
    <lineage>
        <taxon>Bacteria</taxon>
        <taxon>Pseudomonadati</taxon>
        <taxon>Pseudomonadota</taxon>
        <taxon>Gammaproteobacteria</taxon>
        <taxon>Chromatiales</taxon>
        <taxon>Halothiobacillaceae</taxon>
        <taxon>Halothiobacillus</taxon>
    </lineage>
</organism>
<dbReference type="HOGENOM" id="CLU_1719801_0_0_6"/>
<keyword evidence="2" id="KW-1185">Reference proteome</keyword>
<dbReference type="STRING" id="555778.Hneap_0080"/>
<reference evidence="1 2" key="1">
    <citation type="submission" date="2009-10" db="EMBL/GenBank/DDBJ databases">
        <title>Complete sequence of Halothiobacillus neapolitanus c2.</title>
        <authorList>
            <consortium name="US DOE Joint Genome Institute"/>
            <person name="Lucas S."/>
            <person name="Copeland A."/>
            <person name="Lapidus A."/>
            <person name="Glavina del Rio T."/>
            <person name="Tice H."/>
            <person name="Bruce D."/>
            <person name="Goodwin L."/>
            <person name="Pitluck S."/>
            <person name="Davenport K."/>
            <person name="Brettin T."/>
            <person name="Detter J.C."/>
            <person name="Han C."/>
            <person name="Tapia R."/>
            <person name="Larimer F."/>
            <person name="Land M."/>
            <person name="Hauser L."/>
            <person name="Kyrpides N."/>
            <person name="Mikhailova N."/>
            <person name="Kerfeld C."/>
            <person name="Cannon G."/>
            <person name="Heinhort S."/>
        </authorList>
    </citation>
    <scope>NUCLEOTIDE SEQUENCE [LARGE SCALE GENOMIC DNA]</scope>
    <source>
        <strain evidence="2">ATCC 23641 / c2</strain>
    </source>
</reference>
<evidence type="ECO:0000313" key="1">
    <source>
        <dbReference type="EMBL" id="ACX94945.1"/>
    </source>
</evidence>
<dbReference type="KEGG" id="hna:Hneap_0080"/>
<dbReference type="EMBL" id="CP001801">
    <property type="protein sequence ID" value="ACX94945.1"/>
    <property type="molecule type" value="Genomic_DNA"/>
</dbReference>
<gene>
    <name evidence="1" type="ordered locus">Hneap_0080</name>
</gene>
<evidence type="ECO:0000313" key="2">
    <source>
        <dbReference type="Proteomes" id="UP000009102"/>
    </source>
</evidence>
<name>D0KWE8_HALNC</name>